<dbReference type="EMBL" id="JTFC01000042">
    <property type="protein sequence ID" value="RUS52467.1"/>
    <property type="molecule type" value="Genomic_DNA"/>
</dbReference>
<organism evidence="3 4">
    <name type="scientific">Candidatus Kurthia intestinigallinarum</name>
    <dbReference type="NCBI Taxonomy" id="1562256"/>
    <lineage>
        <taxon>Bacteria</taxon>
        <taxon>Bacillati</taxon>
        <taxon>Bacillota</taxon>
        <taxon>Bacilli</taxon>
        <taxon>Bacillales</taxon>
        <taxon>Caryophanaceae</taxon>
        <taxon>Kurthia</taxon>
    </lineage>
</organism>
<keyword evidence="3" id="KW-0378">Hydrolase</keyword>
<dbReference type="OrthoDB" id="9801679at2"/>
<dbReference type="AlphaFoldDB" id="A0A433RQ42"/>
<dbReference type="SUPFAM" id="SSF56219">
    <property type="entry name" value="DNase I-like"/>
    <property type="match status" value="1"/>
</dbReference>
<dbReference type="Proteomes" id="UP000288623">
    <property type="component" value="Unassembled WGS sequence"/>
</dbReference>
<keyword evidence="4" id="KW-1185">Reference proteome</keyword>
<dbReference type="Pfam" id="PF19580">
    <property type="entry name" value="Exo_endo_phos_3"/>
    <property type="match status" value="1"/>
</dbReference>
<feature type="signal peptide" evidence="1">
    <location>
        <begin position="1"/>
        <end position="25"/>
    </location>
</feature>
<gene>
    <name evidence="3" type="ORF">QI30_17035</name>
</gene>
<dbReference type="PANTHER" id="PTHR42834">
    <property type="entry name" value="ENDONUCLEASE/EXONUCLEASE/PHOSPHATASE FAMILY PROTEIN (AFU_ORTHOLOGUE AFUA_3G09210)"/>
    <property type="match status" value="1"/>
</dbReference>
<keyword evidence="3" id="KW-0255">Endonuclease</keyword>
<evidence type="ECO:0000259" key="2">
    <source>
        <dbReference type="Pfam" id="PF19580"/>
    </source>
</evidence>
<evidence type="ECO:0000256" key="1">
    <source>
        <dbReference type="SAM" id="SignalP"/>
    </source>
</evidence>
<comment type="caution">
    <text evidence="3">The sequence shown here is derived from an EMBL/GenBank/DDBJ whole genome shotgun (WGS) entry which is preliminary data.</text>
</comment>
<evidence type="ECO:0000313" key="4">
    <source>
        <dbReference type="Proteomes" id="UP000288623"/>
    </source>
</evidence>
<dbReference type="InterPro" id="IPR036691">
    <property type="entry name" value="Endo/exonu/phosph_ase_sf"/>
</dbReference>
<accession>A0A433RQ42</accession>
<protein>
    <submittedName>
        <fullName evidence="3">Endonuclease</fullName>
    </submittedName>
</protein>
<keyword evidence="3" id="KW-0540">Nuclease</keyword>
<evidence type="ECO:0000313" key="3">
    <source>
        <dbReference type="EMBL" id="RUS52467.1"/>
    </source>
</evidence>
<dbReference type="InterPro" id="IPR005135">
    <property type="entry name" value="Endo/exonuclease/phosphatase"/>
</dbReference>
<dbReference type="PANTHER" id="PTHR42834:SF1">
    <property type="entry name" value="ENDONUCLEASE_EXONUCLEASE_PHOSPHATASE FAMILY PROTEIN (AFU_ORTHOLOGUE AFUA_3G09210)"/>
    <property type="match status" value="1"/>
</dbReference>
<feature type="chain" id="PRO_5019342406" evidence="1">
    <location>
        <begin position="26"/>
        <end position="608"/>
    </location>
</feature>
<sequence>MKAKWLTASLLSVGILTAVSGQASADTTEIHDIQGATHQSSYVGKTVQQVEGVVTFTYKLNGAYYFHMQTPDAKADKDSRTSEAITVYTGKYSQDVKVGDLVSVTGKVDEYYIEGYSDKRTMDLPVTQINARDDQGGQVAIKAENVTLPKAVQITKQNLPKSVIDNDQFTKFDPNEDAIDYWESLESMRVAVKDVKAVAPQEYGDVITVLKSRHTDTKNGGVLFEANDANADRVQFKLFGDNVRDYNVNTGDEFNGTIEGVVGYGYSNYKIFTNIENMQKTYKQGKATQETTKLKASKKKVTVGSFNLENFSNNTAETSNAKAEKLAHSIANSLGSPDIVGVTEVQDNNGAKAGDSKANESYERLIKAIEEAGGPTYQYVNIDPENNQDGGAPNANIRVGFLYNPERVSLKSGAPAGDATTAVGYNKKTGLTVNPGRIDPTNEAFEDSRKPLAAEFTADGKDLIVIANHWNSKGGDTPLFGQVQPVNLASEVQRQKIANVVSDFVSDVLAKNPKANIVSVGDYNDFQFSKPLQTFEKAGMANLIHKVPTNERYTYVYQGNSQVLDHIFVSKSLKNGAKIDIVHVNADFTEQAGRASDHDPLVAQVKLK</sequence>
<dbReference type="GO" id="GO:0004519">
    <property type="term" value="F:endonuclease activity"/>
    <property type="evidence" value="ECO:0007669"/>
    <property type="project" value="UniProtKB-KW"/>
</dbReference>
<keyword evidence="1" id="KW-0732">Signal</keyword>
<dbReference type="Gene3D" id="3.60.10.10">
    <property type="entry name" value="Endonuclease/exonuclease/phosphatase"/>
    <property type="match status" value="1"/>
</dbReference>
<proteinExistence type="predicted"/>
<reference evidence="3 4" key="1">
    <citation type="submission" date="2014-11" db="EMBL/GenBank/DDBJ databases">
        <title>Genome sequence and analysis of novel Kurthia sp.</title>
        <authorList>
            <person name="Lawson J.N."/>
            <person name="Gonzalez J.E."/>
            <person name="Rinauldi L."/>
            <person name="Xuan Z."/>
            <person name="Firman A."/>
            <person name="Shaddox L."/>
            <person name="Trudeau A."/>
            <person name="Shah S."/>
            <person name="Reiman D."/>
        </authorList>
    </citation>
    <scope>NUCLEOTIDE SEQUENCE [LARGE SCALE GENOMIC DNA]</scope>
    <source>
        <strain evidence="3 4">3B1D</strain>
    </source>
</reference>
<feature type="domain" description="Endonuclease/exonuclease/phosphatase" evidence="2">
    <location>
        <begin position="440"/>
        <end position="579"/>
    </location>
</feature>
<dbReference type="CDD" id="cd04486">
    <property type="entry name" value="YhcR_OBF_like"/>
    <property type="match status" value="1"/>
</dbReference>
<name>A0A433RQ42_9BACL</name>
<dbReference type="RefSeq" id="WP_126991802.1">
    <property type="nucleotide sequence ID" value="NZ_JTFC01000042.1"/>
</dbReference>